<keyword evidence="9" id="KW-0472">Membrane</keyword>
<comment type="similarity">
    <text evidence="2">Belongs to the cytochrome P450 family.</text>
</comment>
<evidence type="ECO:0000313" key="10">
    <source>
        <dbReference type="EMBL" id="TVY94170.1"/>
    </source>
</evidence>
<dbReference type="PRINTS" id="PR00463">
    <property type="entry name" value="EP450I"/>
</dbReference>
<accession>A0A559MMI1</accession>
<dbReference type="InterPro" id="IPR001128">
    <property type="entry name" value="Cyt_P450"/>
</dbReference>
<evidence type="ECO:0000313" key="11">
    <source>
        <dbReference type="Proteomes" id="UP000315522"/>
    </source>
</evidence>
<sequence>MDNKLITTLLALPSIFLVLVALVVGGVSIVVYRLWLHPLAPFPGPKLWGATRLPWIRNISRGWMWLKIEHLHEQYGSIVRIAPTELSFSSPGAWEDIYSSRPLLPKEPSSQTPPLNGAHSLFTALDDDHRRLRGALAAGFSDKALRDQAPLIEHHATELVARLRRELAASAVPILNIQKFFGYAALDTITDLSYGESMNGLADRNEHGWIARFFLHGRFSTVRMCLCWCSPLDKILDFLFLALTRKQRAKNWAIFSAKIERRLMKGDMEGQRSDLVTPVIGKVIDEAESKGPKARGITKKELLSHCLASVVANSQLTTVALTTCTYLLLRNKRAVERQTAEIREAFASEEEISVQSTQGLVYLDAVLHETMRVRHPTPINLPRVVPPEGRVIDGTFIPGNTIVGINLHVCQTNPANWVDGHAFHPERFLPASDARYERRFDGDVKAAYMPFSTGPMNCVGGKLFFAEARVTMAKLLWNFDLKSADVDIDTWLDRRAYIVWEPKELRVELIDRRIKN</sequence>
<keyword evidence="5" id="KW-0560">Oxidoreductase</keyword>
<proteinExistence type="inferred from homology"/>
<keyword evidence="6 8" id="KW-0408">Iron</keyword>
<feature type="transmembrane region" description="Helical" evidence="9">
    <location>
        <begin position="12"/>
        <end position="35"/>
    </location>
</feature>
<keyword evidence="9" id="KW-1133">Transmembrane helix</keyword>
<evidence type="ECO:0000256" key="1">
    <source>
        <dbReference type="ARBA" id="ARBA00001971"/>
    </source>
</evidence>
<evidence type="ECO:0000256" key="7">
    <source>
        <dbReference type="ARBA" id="ARBA00023033"/>
    </source>
</evidence>
<dbReference type="GO" id="GO:0020037">
    <property type="term" value="F:heme binding"/>
    <property type="evidence" value="ECO:0007669"/>
    <property type="project" value="InterPro"/>
</dbReference>
<keyword evidence="3 8" id="KW-0349">Heme</keyword>
<dbReference type="PANTHER" id="PTHR24305:SF230">
    <property type="entry name" value="P450, PUTATIVE (EUROFUNG)-RELATED"/>
    <property type="match status" value="1"/>
</dbReference>
<evidence type="ECO:0000256" key="4">
    <source>
        <dbReference type="ARBA" id="ARBA00022723"/>
    </source>
</evidence>
<dbReference type="AlphaFoldDB" id="A0A559MMI1"/>
<evidence type="ECO:0000256" key="2">
    <source>
        <dbReference type="ARBA" id="ARBA00010617"/>
    </source>
</evidence>
<dbReference type="Gene3D" id="1.10.630.10">
    <property type="entry name" value="Cytochrome P450"/>
    <property type="match status" value="1"/>
</dbReference>
<dbReference type="SUPFAM" id="SSF48264">
    <property type="entry name" value="Cytochrome P450"/>
    <property type="match status" value="1"/>
</dbReference>
<keyword evidence="9" id="KW-0812">Transmembrane</keyword>
<evidence type="ECO:0000256" key="8">
    <source>
        <dbReference type="PIRSR" id="PIRSR602401-1"/>
    </source>
</evidence>
<dbReference type="PANTHER" id="PTHR24305">
    <property type="entry name" value="CYTOCHROME P450"/>
    <property type="match status" value="1"/>
</dbReference>
<dbReference type="CDD" id="cd11058">
    <property type="entry name" value="CYP60B-like"/>
    <property type="match status" value="1"/>
</dbReference>
<dbReference type="Proteomes" id="UP000315522">
    <property type="component" value="Unassembled WGS sequence"/>
</dbReference>
<name>A0A559MMI1_9HELO</name>
<protein>
    <submittedName>
        <fullName evidence="10">Versicolorin B desaturase</fullName>
    </submittedName>
</protein>
<dbReference type="GO" id="GO:0004497">
    <property type="term" value="F:monooxygenase activity"/>
    <property type="evidence" value="ECO:0007669"/>
    <property type="project" value="UniProtKB-KW"/>
</dbReference>
<dbReference type="EMBL" id="QGML01000035">
    <property type="protein sequence ID" value="TVY94170.1"/>
    <property type="molecule type" value="Genomic_DNA"/>
</dbReference>
<feature type="binding site" description="axial binding residue" evidence="8">
    <location>
        <position position="458"/>
    </location>
    <ligand>
        <name>heme</name>
        <dbReference type="ChEBI" id="CHEBI:30413"/>
    </ligand>
    <ligandPart>
        <name>Fe</name>
        <dbReference type="ChEBI" id="CHEBI:18248"/>
    </ligandPart>
</feature>
<dbReference type="Pfam" id="PF00067">
    <property type="entry name" value="p450"/>
    <property type="match status" value="1"/>
</dbReference>
<keyword evidence="11" id="KW-1185">Reference proteome</keyword>
<reference evidence="10 11" key="1">
    <citation type="submission" date="2018-05" db="EMBL/GenBank/DDBJ databases">
        <title>Genome sequencing and assembly of the regulated plant pathogen Lachnellula willkommii and related sister species for the development of diagnostic species identification markers.</title>
        <authorList>
            <person name="Giroux E."/>
            <person name="Bilodeau G."/>
        </authorList>
    </citation>
    <scope>NUCLEOTIDE SEQUENCE [LARGE SCALE GENOMIC DNA]</scope>
    <source>
        <strain evidence="10 11">CBS 172.35</strain>
    </source>
</reference>
<dbReference type="GO" id="GO:0005506">
    <property type="term" value="F:iron ion binding"/>
    <property type="evidence" value="ECO:0007669"/>
    <property type="project" value="InterPro"/>
</dbReference>
<comment type="cofactor">
    <cofactor evidence="1 8">
        <name>heme</name>
        <dbReference type="ChEBI" id="CHEBI:30413"/>
    </cofactor>
</comment>
<dbReference type="InterPro" id="IPR050121">
    <property type="entry name" value="Cytochrome_P450_monoxygenase"/>
</dbReference>
<keyword evidence="7" id="KW-0503">Monooxygenase</keyword>
<evidence type="ECO:0000256" key="9">
    <source>
        <dbReference type="SAM" id="Phobius"/>
    </source>
</evidence>
<keyword evidence="4 8" id="KW-0479">Metal-binding</keyword>
<evidence type="ECO:0000256" key="3">
    <source>
        <dbReference type="ARBA" id="ARBA00022617"/>
    </source>
</evidence>
<organism evidence="10 11">
    <name type="scientific">Lachnellula willkommii</name>
    <dbReference type="NCBI Taxonomy" id="215461"/>
    <lineage>
        <taxon>Eukaryota</taxon>
        <taxon>Fungi</taxon>
        <taxon>Dikarya</taxon>
        <taxon>Ascomycota</taxon>
        <taxon>Pezizomycotina</taxon>
        <taxon>Leotiomycetes</taxon>
        <taxon>Helotiales</taxon>
        <taxon>Lachnaceae</taxon>
        <taxon>Lachnellula</taxon>
    </lineage>
</organism>
<dbReference type="InterPro" id="IPR036396">
    <property type="entry name" value="Cyt_P450_sf"/>
</dbReference>
<evidence type="ECO:0000256" key="6">
    <source>
        <dbReference type="ARBA" id="ARBA00023004"/>
    </source>
</evidence>
<evidence type="ECO:0000256" key="5">
    <source>
        <dbReference type="ARBA" id="ARBA00023002"/>
    </source>
</evidence>
<gene>
    <name evidence="10" type="primary">stcL</name>
    <name evidence="10" type="ORF">LAWI1_G001366</name>
</gene>
<dbReference type="InterPro" id="IPR002401">
    <property type="entry name" value="Cyt_P450_E_grp-I"/>
</dbReference>
<comment type="caution">
    <text evidence="10">The sequence shown here is derived from an EMBL/GenBank/DDBJ whole genome shotgun (WGS) entry which is preliminary data.</text>
</comment>
<dbReference type="GO" id="GO:0016705">
    <property type="term" value="F:oxidoreductase activity, acting on paired donors, with incorporation or reduction of molecular oxygen"/>
    <property type="evidence" value="ECO:0007669"/>
    <property type="project" value="InterPro"/>
</dbReference>